<feature type="region of interest" description="Disordered" evidence="1">
    <location>
        <begin position="1"/>
        <end position="131"/>
    </location>
</feature>
<protein>
    <submittedName>
        <fullName evidence="3">Coiled-coil domain-containing protein 34</fullName>
    </submittedName>
</protein>
<dbReference type="InterPro" id="IPR045323">
    <property type="entry name" value="CCDC34"/>
</dbReference>
<gene>
    <name evidence="3" type="ORF">CGI_10002805</name>
</gene>
<name>K1PZW2_MAGGI</name>
<dbReference type="PANTHER" id="PTHR23247">
    <property type="entry name" value="NY-REN-41 ANTIGEN L15 -RELATED"/>
    <property type="match status" value="1"/>
</dbReference>
<feature type="compositionally biased region" description="Basic and acidic residues" evidence="1">
    <location>
        <begin position="61"/>
        <end position="80"/>
    </location>
</feature>
<accession>K1PZW2</accession>
<feature type="compositionally biased region" description="Polar residues" evidence="1">
    <location>
        <begin position="30"/>
        <end position="41"/>
    </location>
</feature>
<dbReference type="Pfam" id="PF13904">
    <property type="entry name" value="CCDC34"/>
    <property type="match status" value="1"/>
</dbReference>
<dbReference type="HOGENOM" id="CLU_074660_0_0_1"/>
<feature type="compositionally biased region" description="Polar residues" evidence="1">
    <location>
        <begin position="120"/>
        <end position="131"/>
    </location>
</feature>
<dbReference type="InterPro" id="IPR025259">
    <property type="entry name" value="CCDC34/181"/>
</dbReference>
<organism evidence="3">
    <name type="scientific">Magallana gigas</name>
    <name type="common">Pacific oyster</name>
    <name type="synonym">Crassostrea gigas</name>
    <dbReference type="NCBI Taxonomy" id="29159"/>
    <lineage>
        <taxon>Eukaryota</taxon>
        <taxon>Metazoa</taxon>
        <taxon>Spiralia</taxon>
        <taxon>Lophotrochozoa</taxon>
        <taxon>Mollusca</taxon>
        <taxon>Bivalvia</taxon>
        <taxon>Autobranchia</taxon>
        <taxon>Pteriomorphia</taxon>
        <taxon>Ostreida</taxon>
        <taxon>Ostreoidea</taxon>
        <taxon>Ostreidae</taxon>
        <taxon>Magallana</taxon>
    </lineage>
</organism>
<evidence type="ECO:0000256" key="1">
    <source>
        <dbReference type="SAM" id="MobiDB-lite"/>
    </source>
</evidence>
<dbReference type="InParanoid" id="K1PZW2"/>
<dbReference type="PANTHER" id="PTHR23247:SF2">
    <property type="entry name" value="COILED-COIL DOMAIN-CONTAINING PROTEIN 34"/>
    <property type="match status" value="1"/>
</dbReference>
<proteinExistence type="predicted"/>
<sequence>MNTRPRPVTATVTKPKWMEPHVIPRRSKSLESNGSTASLTSVLDHDSYESPDLSEDEWEREELRRNVENEEKTIQQDRRTARNWGSYKARASSAKSQDRVKFQRKNRITAHQKDRLADYDTTSGHSENMDTGLSPWEQWLIQKTKEERVKKQQMKKHKVEVREQKEQKAKEKKQKDEKAEEKRSEWLKQKNYEELLRKKLEKQRIQTETEIKAQQNMITKMKAERKFEEWKEKKEMMEREKKEQELQKKRDIELAEKCKKIKAQQKYEEWLRSAKDRPKSSQSFGYSGGKLTGGFRIHILVYFRNMRHGRGWGKFFKQRGQDLLL</sequence>
<evidence type="ECO:0000259" key="2">
    <source>
        <dbReference type="Pfam" id="PF13904"/>
    </source>
</evidence>
<feature type="domain" description="Coiled-coil" evidence="2">
    <location>
        <begin position="133"/>
        <end position="290"/>
    </location>
</feature>
<dbReference type="EMBL" id="JH818864">
    <property type="protein sequence ID" value="EKC22085.1"/>
    <property type="molecule type" value="Genomic_DNA"/>
</dbReference>
<reference evidence="3" key="1">
    <citation type="journal article" date="2012" name="Nature">
        <title>The oyster genome reveals stress adaptation and complexity of shell formation.</title>
        <authorList>
            <person name="Zhang G."/>
            <person name="Fang X."/>
            <person name="Guo X."/>
            <person name="Li L."/>
            <person name="Luo R."/>
            <person name="Xu F."/>
            <person name="Yang P."/>
            <person name="Zhang L."/>
            <person name="Wang X."/>
            <person name="Qi H."/>
            <person name="Xiong Z."/>
            <person name="Que H."/>
            <person name="Xie Y."/>
            <person name="Holland P.W."/>
            <person name="Paps J."/>
            <person name="Zhu Y."/>
            <person name="Wu F."/>
            <person name="Chen Y."/>
            <person name="Wang J."/>
            <person name="Peng C."/>
            <person name="Meng J."/>
            <person name="Yang L."/>
            <person name="Liu J."/>
            <person name="Wen B."/>
            <person name="Zhang N."/>
            <person name="Huang Z."/>
            <person name="Zhu Q."/>
            <person name="Feng Y."/>
            <person name="Mount A."/>
            <person name="Hedgecock D."/>
            <person name="Xu Z."/>
            <person name="Liu Y."/>
            <person name="Domazet-Loso T."/>
            <person name="Du Y."/>
            <person name="Sun X."/>
            <person name="Zhang S."/>
            <person name="Liu B."/>
            <person name="Cheng P."/>
            <person name="Jiang X."/>
            <person name="Li J."/>
            <person name="Fan D."/>
            <person name="Wang W."/>
            <person name="Fu W."/>
            <person name="Wang T."/>
            <person name="Wang B."/>
            <person name="Zhang J."/>
            <person name="Peng Z."/>
            <person name="Li Y."/>
            <person name="Li N."/>
            <person name="Wang J."/>
            <person name="Chen M."/>
            <person name="He Y."/>
            <person name="Tan F."/>
            <person name="Song X."/>
            <person name="Zheng Q."/>
            <person name="Huang R."/>
            <person name="Yang H."/>
            <person name="Du X."/>
            <person name="Chen L."/>
            <person name="Yang M."/>
            <person name="Gaffney P.M."/>
            <person name="Wang S."/>
            <person name="Luo L."/>
            <person name="She Z."/>
            <person name="Ming Y."/>
            <person name="Huang W."/>
            <person name="Zhang S."/>
            <person name="Huang B."/>
            <person name="Zhang Y."/>
            <person name="Qu T."/>
            <person name="Ni P."/>
            <person name="Miao G."/>
            <person name="Wang J."/>
            <person name="Wang Q."/>
            <person name="Steinberg C.E."/>
            <person name="Wang H."/>
            <person name="Li N."/>
            <person name="Qian L."/>
            <person name="Zhang G."/>
            <person name="Li Y."/>
            <person name="Yang H."/>
            <person name="Liu X."/>
            <person name="Wang J."/>
            <person name="Yin Y."/>
            <person name="Wang J."/>
        </authorList>
    </citation>
    <scope>NUCLEOTIDE SEQUENCE [LARGE SCALE GENOMIC DNA]</scope>
    <source>
        <strain evidence="3">05x7-T-G4-1.051#20</strain>
    </source>
</reference>
<dbReference type="AlphaFoldDB" id="K1PZW2"/>
<feature type="compositionally biased region" description="Basic and acidic residues" evidence="1">
    <location>
        <begin position="160"/>
        <end position="183"/>
    </location>
</feature>
<evidence type="ECO:0000313" key="3">
    <source>
        <dbReference type="EMBL" id="EKC22085.1"/>
    </source>
</evidence>
<feature type="region of interest" description="Disordered" evidence="1">
    <location>
        <begin position="147"/>
        <end position="183"/>
    </location>
</feature>